<dbReference type="AlphaFoldDB" id="A0A2C5YAJ7"/>
<keyword evidence="11" id="KW-1185">Reference proteome</keyword>
<comment type="subcellular location">
    <subcellularLocation>
        <location evidence="1">Membrane</location>
        <topology evidence="1">Multi-pass membrane protein</topology>
    </subcellularLocation>
</comment>
<reference evidence="10 11" key="1">
    <citation type="submission" date="2017-06" db="EMBL/GenBank/DDBJ databases">
        <title>Ant-infecting Ophiocordyceps genomes reveal a high diversity of potential behavioral manipulation genes and a possible major role for enterotoxins.</title>
        <authorList>
            <person name="De Bekker C."/>
            <person name="Evans H.C."/>
            <person name="Brachmann A."/>
            <person name="Hughes D.P."/>
        </authorList>
    </citation>
    <scope>NUCLEOTIDE SEQUENCE [LARGE SCALE GENOMIC DNA]</scope>
    <source>
        <strain evidence="10 11">Map64</strain>
    </source>
</reference>
<evidence type="ECO:0000256" key="6">
    <source>
        <dbReference type="ARBA" id="ARBA00022927"/>
    </source>
</evidence>
<accession>A0A2C5YAJ7</accession>
<keyword evidence="3" id="KW-0813">Transport</keyword>
<evidence type="ECO:0000256" key="4">
    <source>
        <dbReference type="ARBA" id="ARBA00022692"/>
    </source>
</evidence>
<sequence>MVPSFSTFNAAAGMFVTGFIVLAVWYSNTWNSGYLPINSNRIFDHFAKPYNVSAVLDERGMYHEERYLSYSAPYTTAAKALVYGFFFASYSAVVTHVALHHRYEFKMGLLSLFKELQFSKLLVKLRLRKPSPDDEPVTPSQGQSEYRDIHNRLMAAYREGSRNGGICAPSSSP</sequence>
<evidence type="ECO:0000256" key="7">
    <source>
        <dbReference type="ARBA" id="ARBA00022989"/>
    </source>
</evidence>
<evidence type="ECO:0000256" key="2">
    <source>
        <dbReference type="ARBA" id="ARBA00008807"/>
    </source>
</evidence>
<proteinExistence type="inferred from homology"/>
<evidence type="ECO:0000256" key="3">
    <source>
        <dbReference type="ARBA" id="ARBA00022448"/>
    </source>
</evidence>
<evidence type="ECO:0000313" key="10">
    <source>
        <dbReference type="EMBL" id="PHH66525.1"/>
    </source>
</evidence>
<keyword evidence="5" id="KW-0571">Peptide transport</keyword>
<keyword evidence="8 9" id="KW-0472">Membrane</keyword>
<evidence type="ECO:0000256" key="8">
    <source>
        <dbReference type="ARBA" id="ARBA00023136"/>
    </source>
</evidence>
<evidence type="ECO:0000313" key="11">
    <source>
        <dbReference type="Proteomes" id="UP000226192"/>
    </source>
</evidence>
<keyword evidence="4 9" id="KW-0812">Transmembrane</keyword>
<dbReference type="EMBL" id="NJET01000007">
    <property type="protein sequence ID" value="PHH66525.1"/>
    <property type="molecule type" value="Genomic_DNA"/>
</dbReference>
<dbReference type="STRING" id="1399860.A0A2C5YAJ7"/>
<dbReference type="Pfam" id="PF03169">
    <property type="entry name" value="OPT"/>
    <property type="match status" value="1"/>
</dbReference>
<keyword evidence="6" id="KW-0653">Protein transport</keyword>
<gene>
    <name evidence="10" type="ORF">CDD81_7000</name>
</gene>
<name>A0A2C5YAJ7_9HYPO</name>
<dbReference type="GO" id="GO:0016020">
    <property type="term" value="C:membrane"/>
    <property type="evidence" value="ECO:0007669"/>
    <property type="project" value="UniProtKB-SubCell"/>
</dbReference>
<dbReference type="GO" id="GO:0035673">
    <property type="term" value="F:oligopeptide transmembrane transporter activity"/>
    <property type="evidence" value="ECO:0007669"/>
    <property type="project" value="InterPro"/>
</dbReference>
<evidence type="ECO:0000256" key="1">
    <source>
        <dbReference type="ARBA" id="ARBA00004141"/>
    </source>
</evidence>
<dbReference type="OrthoDB" id="9986677at2759"/>
<feature type="transmembrane region" description="Helical" evidence="9">
    <location>
        <begin position="7"/>
        <end position="26"/>
    </location>
</feature>
<dbReference type="InterPro" id="IPR004813">
    <property type="entry name" value="OPT"/>
</dbReference>
<dbReference type="PANTHER" id="PTHR22601">
    <property type="entry name" value="ISP4 LIKE PROTEIN"/>
    <property type="match status" value="1"/>
</dbReference>
<feature type="transmembrane region" description="Helical" evidence="9">
    <location>
        <begin position="80"/>
        <end position="99"/>
    </location>
</feature>
<dbReference type="Proteomes" id="UP000226192">
    <property type="component" value="Unassembled WGS sequence"/>
</dbReference>
<comment type="similarity">
    <text evidence="2">Belongs to the oligopeptide OPT transporter family.</text>
</comment>
<dbReference type="GO" id="GO:0015031">
    <property type="term" value="P:protein transport"/>
    <property type="evidence" value="ECO:0007669"/>
    <property type="project" value="UniProtKB-KW"/>
</dbReference>
<evidence type="ECO:0000256" key="5">
    <source>
        <dbReference type="ARBA" id="ARBA00022856"/>
    </source>
</evidence>
<dbReference type="InterPro" id="IPR004648">
    <property type="entry name" value="Oligpept_transpt"/>
</dbReference>
<protein>
    <submittedName>
        <fullName evidence="10">Uncharacterized protein</fullName>
    </submittedName>
</protein>
<keyword evidence="7 9" id="KW-1133">Transmembrane helix</keyword>
<evidence type="ECO:0000256" key="9">
    <source>
        <dbReference type="SAM" id="Phobius"/>
    </source>
</evidence>
<organism evidence="10 11">
    <name type="scientific">Ophiocordyceps australis</name>
    <dbReference type="NCBI Taxonomy" id="1399860"/>
    <lineage>
        <taxon>Eukaryota</taxon>
        <taxon>Fungi</taxon>
        <taxon>Dikarya</taxon>
        <taxon>Ascomycota</taxon>
        <taxon>Pezizomycotina</taxon>
        <taxon>Sordariomycetes</taxon>
        <taxon>Hypocreomycetidae</taxon>
        <taxon>Hypocreales</taxon>
        <taxon>Ophiocordycipitaceae</taxon>
        <taxon>Ophiocordyceps</taxon>
    </lineage>
</organism>
<comment type="caution">
    <text evidence="10">The sequence shown here is derived from an EMBL/GenBank/DDBJ whole genome shotgun (WGS) entry which is preliminary data.</text>
</comment>